<protein>
    <submittedName>
        <fullName evidence="2">Uncharacterized protein</fullName>
    </submittedName>
</protein>
<dbReference type="EMBL" id="JANPWB010000013">
    <property type="protein sequence ID" value="KAJ1109589.1"/>
    <property type="molecule type" value="Genomic_DNA"/>
</dbReference>
<sequence length="162" mass="17591">MAAVDGFWETRAAPVDYRQEKQKNAKGPYLCNLVAGSSVFRLRFFSVGGLLLLVFCHGCSLVYLVTLLLFSLFQTPLVSPSTPLPLVPCTFPFSLPMARKSLSVSLETGKRIIGAESIPMSPWECGTDVSGLPDTESEDAGMDVVGAARSHLLTYLTNDRTD</sequence>
<dbReference type="Proteomes" id="UP001066276">
    <property type="component" value="Chromosome 9"/>
</dbReference>
<keyword evidence="1" id="KW-0812">Transmembrane</keyword>
<evidence type="ECO:0000313" key="2">
    <source>
        <dbReference type="EMBL" id="KAJ1109589.1"/>
    </source>
</evidence>
<evidence type="ECO:0000313" key="3">
    <source>
        <dbReference type="Proteomes" id="UP001066276"/>
    </source>
</evidence>
<proteinExistence type="predicted"/>
<keyword evidence="1" id="KW-1133">Transmembrane helix</keyword>
<gene>
    <name evidence="2" type="ORF">NDU88_006949</name>
</gene>
<keyword evidence="3" id="KW-1185">Reference proteome</keyword>
<accession>A0AAV7N2C6</accession>
<dbReference type="AlphaFoldDB" id="A0AAV7N2C6"/>
<comment type="caution">
    <text evidence="2">The sequence shown here is derived from an EMBL/GenBank/DDBJ whole genome shotgun (WGS) entry which is preliminary data.</text>
</comment>
<feature type="transmembrane region" description="Helical" evidence="1">
    <location>
        <begin position="50"/>
        <end position="73"/>
    </location>
</feature>
<evidence type="ECO:0000256" key="1">
    <source>
        <dbReference type="SAM" id="Phobius"/>
    </source>
</evidence>
<reference evidence="2" key="1">
    <citation type="journal article" date="2022" name="bioRxiv">
        <title>Sequencing and chromosome-scale assembly of the giantPleurodeles waltlgenome.</title>
        <authorList>
            <person name="Brown T."/>
            <person name="Elewa A."/>
            <person name="Iarovenko S."/>
            <person name="Subramanian E."/>
            <person name="Araus A.J."/>
            <person name="Petzold A."/>
            <person name="Susuki M."/>
            <person name="Suzuki K.-i.T."/>
            <person name="Hayashi T."/>
            <person name="Toyoda A."/>
            <person name="Oliveira C."/>
            <person name="Osipova E."/>
            <person name="Leigh N.D."/>
            <person name="Simon A."/>
            <person name="Yun M.H."/>
        </authorList>
    </citation>
    <scope>NUCLEOTIDE SEQUENCE</scope>
    <source>
        <strain evidence="2">20211129_DDA</strain>
        <tissue evidence="2">Liver</tissue>
    </source>
</reference>
<organism evidence="2 3">
    <name type="scientific">Pleurodeles waltl</name>
    <name type="common">Iberian ribbed newt</name>
    <dbReference type="NCBI Taxonomy" id="8319"/>
    <lineage>
        <taxon>Eukaryota</taxon>
        <taxon>Metazoa</taxon>
        <taxon>Chordata</taxon>
        <taxon>Craniata</taxon>
        <taxon>Vertebrata</taxon>
        <taxon>Euteleostomi</taxon>
        <taxon>Amphibia</taxon>
        <taxon>Batrachia</taxon>
        <taxon>Caudata</taxon>
        <taxon>Salamandroidea</taxon>
        <taxon>Salamandridae</taxon>
        <taxon>Pleurodelinae</taxon>
        <taxon>Pleurodeles</taxon>
    </lineage>
</organism>
<name>A0AAV7N2C6_PLEWA</name>
<keyword evidence="1" id="KW-0472">Membrane</keyword>